<dbReference type="InterPro" id="IPR044068">
    <property type="entry name" value="CB"/>
</dbReference>
<dbReference type="InterPro" id="IPR002104">
    <property type="entry name" value="Integrase_catalytic"/>
</dbReference>
<dbReference type="InterPro" id="IPR050090">
    <property type="entry name" value="Tyrosine_recombinase_XerCD"/>
</dbReference>
<dbReference type="SUPFAM" id="SSF56349">
    <property type="entry name" value="DNA breaking-rejoining enzymes"/>
    <property type="match status" value="1"/>
</dbReference>
<dbReference type="Proteomes" id="UP000306980">
    <property type="component" value="Unassembled WGS sequence"/>
</dbReference>
<dbReference type="Gene3D" id="1.10.150.130">
    <property type="match status" value="1"/>
</dbReference>
<evidence type="ECO:0000256" key="6">
    <source>
        <dbReference type="ARBA" id="ARBA00023125"/>
    </source>
</evidence>
<dbReference type="GO" id="GO:0005737">
    <property type="term" value="C:cytoplasm"/>
    <property type="evidence" value="ECO:0007669"/>
    <property type="project" value="UniProtKB-SubCell"/>
</dbReference>
<keyword evidence="8" id="KW-0131">Cell cycle</keyword>
<evidence type="ECO:0000256" key="1">
    <source>
        <dbReference type="ARBA" id="ARBA00004496"/>
    </source>
</evidence>
<evidence type="ECO:0000256" key="2">
    <source>
        <dbReference type="ARBA" id="ARBA00022490"/>
    </source>
</evidence>
<keyword evidence="6 9" id="KW-0238">DNA-binding</keyword>
<organism evidence="12 13">
    <name type="scientific">Lentibacillus cibarius</name>
    <dbReference type="NCBI Taxonomy" id="2583219"/>
    <lineage>
        <taxon>Bacteria</taxon>
        <taxon>Bacillati</taxon>
        <taxon>Bacillota</taxon>
        <taxon>Bacilli</taxon>
        <taxon>Bacillales</taxon>
        <taxon>Bacillaceae</taxon>
        <taxon>Lentibacillus</taxon>
    </lineage>
</organism>
<dbReference type="GO" id="GO:0051301">
    <property type="term" value="P:cell division"/>
    <property type="evidence" value="ECO:0007669"/>
    <property type="project" value="UniProtKB-KW"/>
</dbReference>
<dbReference type="InterPro" id="IPR011010">
    <property type="entry name" value="DNA_brk_join_enz"/>
</dbReference>
<dbReference type="InterPro" id="IPR013762">
    <property type="entry name" value="Integrase-like_cat_sf"/>
</dbReference>
<evidence type="ECO:0000313" key="13">
    <source>
        <dbReference type="Proteomes" id="UP000306980"/>
    </source>
</evidence>
<evidence type="ECO:0000256" key="7">
    <source>
        <dbReference type="ARBA" id="ARBA00023172"/>
    </source>
</evidence>
<evidence type="ECO:0000256" key="4">
    <source>
        <dbReference type="ARBA" id="ARBA00022829"/>
    </source>
</evidence>
<evidence type="ECO:0000259" key="10">
    <source>
        <dbReference type="PROSITE" id="PS51898"/>
    </source>
</evidence>
<evidence type="ECO:0000256" key="8">
    <source>
        <dbReference type="ARBA" id="ARBA00023306"/>
    </source>
</evidence>
<dbReference type="GO" id="GO:0015074">
    <property type="term" value="P:DNA integration"/>
    <property type="evidence" value="ECO:0007669"/>
    <property type="project" value="UniProtKB-KW"/>
</dbReference>
<evidence type="ECO:0000256" key="3">
    <source>
        <dbReference type="ARBA" id="ARBA00022618"/>
    </source>
</evidence>
<dbReference type="Pfam" id="PF02899">
    <property type="entry name" value="Phage_int_SAM_1"/>
    <property type="match status" value="1"/>
</dbReference>
<dbReference type="PROSITE" id="PS51900">
    <property type="entry name" value="CB"/>
    <property type="match status" value="1"/>
</dbReference>
<evidence type="ECO:0000256" key="9">
    <source>
        <dbReference type="PROSITE-ProRule" id="PRU01248"/>
    </source>
</evidence>
<keyword evidence="3" id="KW-0132">Cell division</keyword>
<dbReference type="PANTHER" id="PTHR30349:SF77">
    <property type="entry name" value="TYROSINE RECOMBINASE XERC"/>
    <property type="match status" value="1"/>
</dbReference>
<evidence type="ECO:0000259" key="11">
    <source>
        <dbReference type="PROSITE" id="PS51900"/>
    </source>
</evidence>
<dbReference type="Gene3D" id="1.10.443.10">
    <property type="entry name" value="Intergrase catalytic core"/>
    <property type="match status" value="1"/>
</dbReference>
<dbReference type="GO" id="GO:0006310">
    <property type="term" value="P:DNA recombination"/>
    <property type="evidence" value="ECO:0007669"/>
    <property type="project" value="UniProtKB-KW"/>
</dbReference>
<dbReference type="OrthoDB" id="9801717at2"/>
<dbReference type="GO" id="GO:0007059">
    <property type="term" value="P:chromosome segregation"/>
    <property type="evidence" value="ECO:0007669"/>
    <property type="project" value="UniProtKB-KW"/>
</dbReference>
<dbReference type="AlphaFoldDB" id="A0A5S3QJK8"/>
<dbReference type="PANTHER" id="PTHR30349">
    <property type="entry name" value="PHAGE INTEGRASE-RELATED"/>
    <property type="match status" value="1"/>
</dbReference>
<keyword evidence="7" id="KW-0233">DNA recombination</keyword>
<sequence length="286" mass="33664">MLIEYIHQFIKKYLPMLNRSQETIKGYRVDLCSFNDWIADNYNCIPKLEMIDYKMIEEYLYYLKTKRNYADASRKRNLHSISSFMKYLKRDGLVTENPAEKVAPFKVVKKVRQPLSESEVNELFRNASGLTRMLITMLYYSGARISAACNLKMDDIDFEEKTVHLFGKGQKHRTVPLHPNLEKELNHYLNNTRIDTNSDYLLATKKTGRLSPPYARKLISDLRKKLGWQKNITCHTFRHSFGTNLLKKDVNLYTIQKLLGHNSLRTTEVYLHMRGEELGKEVNKLR</sequence>
<evidence type="ECO:0000313" key="12">
    <source>
        <dbReference type="EMBL" id="TMN21917.1"/>
    </source>
</evidence>
<reference evidence="12 13" key="1">
    <citation type="submission" date="2019-05" db="EMBL/GenBank/DDBJ databases">
        <title>Genomic analysis of Lentibacillus sp. NKC220-2.</title>
        <authorList>
            <person name="Oh Y.J."/>
        </authorList>
    </citation>
    <scope>NUCLEOTIDE SEQUENCE [LARGE SCALE GENOMIC DNA]</scope>
    <source>
        <strain evidence="12 13">NKC220-2</strain>
    </source>
</reference>
<dbReference type="RefSeq" id="WP_138602789.1">
    <property type="nucleotide sequence ID" value="NZ_VCIA01000001.1"/>
</dbReference>
<comment type="caution">
    <text evidence="12">The sequence shown here is derived from an EMBL/GenBank/DDBJ whole genome shotgun (WGS) entry which is preliminary data.</text>
</comment>
<proteinExistence type="predicted"/>
<feature type="domain" description="Tyr recombinase" evidence="10">
    <location>
        <begin position="110"/>
        <end position="283"/>
    </location>
</feature>
<dbReference type="Pfam" id="PF00589">
    <property type="entry name" value="Phage_integrase"/>
    <property type="match status" value="1"/>
</dbReference>
<dbReference type="EMBL" id="VCIA01000001">
    <property type="protein sequence ID" value="TMN21917.1"/>
    <property type="molecule type" value="Genomic_DNA"/>
</dbReference>
<dbReference type="InterPro" id="IPR004107">
    <property type="entry name" value="Integrase_SAM-like_N"/>
</dbReference>
<keyword evidence="5" id="KW-0229">DNA integration</keyword>
<name>A0A5S3QJK8_9BACI</name>
<comment type="subcellular location">
    <subcellularLocation>
        <location evidence="1">Cytoplasm</location>
    </subcellularLocation>
</comment>
<dbReference type="PROSITE" id="PS51898">
    <property type="entry name" value="TYR_RECOMBINASE"/>
    <property type="match status" value="1"/>
</dbReference>
<keyword evidence="4" id="KW-0159">Chromosome partition</keyword>
<protein>
    <submittedName>
        <fullName evidence="12">Recombinase</fullName>
    </submittedName>
</protein>
<evidence type="ECO:0000256" key="5">
    <source>
        <dbReference type="ARBA" id="ARBA00022908"/>
    </source>
</evidence>
<feature type="domain" description="Core-binding (CB)" evidence="11">
    <location>
        <begin position="1"/>
        <end position="89"/>
    </location>
</feature>
<dbReference type="GO" id="GO:0003677">
    <property type="term" value="F:DNA binding"/>
    <property type="evidence" value="ECO:0007669"/>
    <property type="project" value="UniProtKB-UniRule"/>
</dbReference>
<keyword evidence="2" id="KW-0963">Cytoplasm</keyword>
<dbReference type="InterPro" id="IPR010998">
    <property type="entry name" value="Integrase_recombinase_N"/>
</dbReference>
<gene>
    <name evidence="12" type="ORF">FFL34_07155</name>
</gene>
<accession>A0A5S3QJK8</accession>